<dbReference type="Pfam" id="PF12844">
    <property type="entry name" value="HTH_19"/>
    <property type="match status" value="1"/>
</dbReference>
<proteinExistence type="predicted"/>
<dbReference type="AlphaFoldDB" id="A0A366ED78"/>
<reference evidence="3 4" key="1">
    <citation type="submission" date="2018-06" db="EMBL/GenBank/DDBJ databases">
        <title>Genomic Encyclopedia of Type Strains, Phase IV (KMG-IV): sequencing the most valuable type-strain genomes for metagenomic binning, comparative biology and taxonomic classification.</title>
        <authorList>
            <person name="Goeker M."/>
        </authorList>
    </citation>
    <scope>NUCLEOTIDE SEQUENCE [LARGE SCALE GENOMIC DNA]</scope>
    <source>
        <strain evidence="3 4">DSM 15140</strain>
    </source>
</reference>
<name>A0A366ED78_9BACI</name>
<dbReference type="SUPFAM" id="SSF47413">
    <property type="entry name" value="lambda repressor-like DNA-binding domains"/>
    <property type="match status" value="1"/>
</dbReference>
<accession>A0A366ED78</accession>
<evidence type="ECO:0000313" key="4">
    <source>
        <dbReference type="Proteomes" id="UP000252254"/>
    </source>
</evidence>
<organism evidence="3 4">
    <name type="scientific">Paraliobacillus ryukyuensis</name>
    <dbReference type="NCBI Taxonomy" id="200904"/>
    <lineage>
        <taxon>Bacteria</taxon>
        <taxon>Bacillati</taxon>
        <taxon>Bacillota</taxon>
        <taxon>Bacilli</taxon>
        <taxon>Bacillales</taxon>
        <taxon>Bacillaceae</taxon>
        <taxon>Paraliobacillus</taxon>
    </lineage>
</organism>
<dbReference type="InterPro" id="IPR010982">
    <property type="entry name" value="Lambda_DNA-bd_dom_sf"/>
</dbReference>
<evidence type="ECO:0000256" key="1">
    <source>
        <dbReference type="ARBA" id="ARBA00023125"/>
    </source>
</evidence>
<dbReference type="PANTHER" id="PTHR46558">
    <property type="entry name" value="TRACRIPTIONAL REGULATORY PROTEIN-RELATED-RELATED"/>
    <property type="match status" value="1"/>
</dbReference>
<dbReference type="InterPro" id="IPR001387">
    <property type="entry name" value="Cro/C1-type_HTH"/>
</dbReference>
<sequence>MVMNSIGFRIRFLRTKKGISMASLGKAIGTDSANVSNWENNKRVPGGNFIIALSEYFNITTDWLLKGEKEEEIEGSSSVFLEQFCEFSSHLKKVDKQDQHFIRSFIDFYIQYKNKAQYYNGLQHQKFIYLPLLKEHIYTHRELLHDNNFSTYLPIPIELGMEGQVIYSKTTISDSQQSNDKLELYVIKITKQLKAGQIVLATYQGDIKLFKLINDKSILRAIEEKKERLELDVSAVKVHGVVTGIYQSIPSNSP</sequence>
<evidence type="ECO:0000259" key="2">
    <source>
        <dbReference type="PROSITE" id="PS50943"/>
    </source>
</evidence>
<dbReference type="GO" id="GO:0003677">
    <property type="term" value="F:DNA binding"/>
    <property type="evidence" value="ECO:0007669"/>
    <property type="project" value="UniProtKB-KW"/>
</dbReference>
<keyword evidence="4" id="KW-1185">Reference proteome</keyword>
<evidence type="ECO:0000313" key="3">
    <source>
        <dbReference type="EMBL" id="RBP00361.1"/>
    </source>
</evidence>
<dbReference type="PANTHER" id="PTHR46558:SF11">
    <property type="entry name" value="HTH-TYPE TRANSCRIPTIONAL REGULATOR XRE"/>
    <property type="match status" value="1"/>
</dbReference>
<dbReference type="CDD" id="cd00093">
    <property type="entry name" value="HTH_XRE"/>
    <property type="match status" value="1"/>
</dbReference>
<dbReference type="EMBL" id="QNRI01000002">
    <property type="protein sequence ID" value="RBP00361.1"/>
    <property type="molecule type" value="Genomic_DNA"/>
</dbReference>
<gene>
    <name evidence="3" type="ORF">DES48_102122</name>
</gene>
<dbReference type="Gene3D" id="1.10.260.40">
    <property type="entry name" value="lambda repressor-like DNA-binding domains"/>
    <property type="match status" value="1"/>
</dbReference>
<dbReference type="OrthoDB" id="2003870at2"/>
<comment type="caution">
    <text evidence="3">The sequence shown here is derived from an EMBL/GenBank/DDBJ whole genome shotgun (WGS) entry which is preliminary data.</text>
</comment>
<protein>
    <submittedName>
        <fullName evidence="3">Helix-turn-helix protein</fullName>
    </submittedName>
</protein>
<dbReference type="STRING" id="200904.GCA_900168775_00398"/>
<dbReference type="Proteomes" id="UP000252254">
    <property type="component" value="Unassembled WGS sequence"/>
</dbReference>
<dbReference type="PROSITE" id="PS50943">
    <property type="entry name" value="HTH_CROC1"/>
    <property type="match status" value="1"/>
</dbReference>
<keyword evidence="1" id="KW-0238">DNA-binding</keyword>
<dbReference type="SMART" id="SM00530">
    <property type="entry name" value="HTH_XRE"/>
    <property type="match status" value="1"/>
</dbReference>
<feature type="domain" description="HTH cro/C1-type" evidence="2">
    <location>
        <begin position="10"/>
        <end position="64"/>
    </location>
</feature>